<evidence type="ECO:0000256" key="5">
    <source>
        <dbReference type="ARBA" id="ARBA00022801"/>
    </source>
</evidence>
<feature type="transmembrane region" description="Helical" evidence="10">
    <location>
        <begin position="414"/>
        <end position="435"/>
    </location>
</feature>
<dbReference type="InterPro" id="IPR004000">
    <property type="entry name" value="Actin"/>
</dbReference>
<feature type="transmembrane region" description="Helical" evidence="10">
    <location>
        <begin position="481"/>
        <end position="501"/>
    </location>
</feature>
<dbReference type="GO" id="GO:0048767">
    <property type="term" value="P:root hair elongation"/>
    <property type="evidence" value="ECO:0007669"/>
    <property type="project" value="UniProtKB-ARBA"/>
</dbReference>
<dbReference type="InterPro" id="IPR004001">
    <property type="entry name" value="Actin_CS"/>
</dbReference>
<evidence type="ECO:0000256" key="10">
    <source>
        <dbReference type="SAM" id="Phobius"/>
    </source>
</evidence>
<accession>A0AAW0M744</accession>
<dbReference type="InterPro" id="IPR020902">
    <property type="entry name" value="Actin/actin-like_CS"/>
</dbReference>
<dbReference type="EMBL" id="PKMF04000014">
    <property type="protein sequence ID" value="KAK7859267.1"/>
    <property type="molecule type" value="Genomic_DNA"/>
</dbReference>
<dbReference type="GO" id="GO:0005856">
    <property type="term" value="C:cytoskeleton"/>
    <property type="evidence" value="ECO:0007669"/>
    <property type="project" value="UniProtKB-SubCell"/>
</dbReference>
<comment type="caution">
    <text evidence="11">The sequence shown here is derived from an EMBL/GenBank/DDBJ whole genome shotgun (WGS) entry which is preliminary data.</text>
</comment>
<dbReference type="PROSITE" id="PS00432">
    <property type="entry name" value="ACTINS_2"/>
    <property type="match status" value="1"/>
</dbReference>
<feature type="transmembrane region" description="Helical" evidence="10">
    <location>
        <begin position="339"/>
        <end position="359"/>
    </location>
</feature>
<keyword evidence="10" id="KW-0472">Membrane</keyword>
<gene>
    <name evidence="11" type="primary">ACT1_1</name>
    <name evidence="11" type="ORF">CFP56_007740</name>
</gene>
<protein>
    <submittedName>
        <fullName evidence="11">Actin</fullName>
    </submittedName>
</protein>
<dbReference type="PROSITE" id="PS01132">
    <property type="entry name" value="ACTINS_ACT_LIKE"/>
    <property type="match status" value="1"/>
</dbReference>
<evidence type="ECO:0000256" key="4">
    <source>
        <dbReference type="ARBA" id="ARBA00022741"/>
    </source>
</evidence>
<dbReference type="CDD" id="cd10224">
    <property type="entry name" value="ASKHA_NBD_actin"/>
    <property type="match status" value="1"/>
</dbReference>
<keyword evidence="3" id="KW-0963">Cytoplasm</keyword>
<keyword evidence="6" id="KW-0067">ATP-binding</keyword>
<dbReference type="FunFam" id="3.90.640.10:FF:000001">
    <property type="entry name" value="Actin, muscle"/>
    <property type="match status" value="1"/>
</dbReference>
<dbReference type="PRINTS" id="PR00190">
    <property type="entry name" value="ACTIN"/>
</dbReference>
<keyword evidence="7" id="KW-0206">Cytoskeleton</keyword>
<comment type="catalytic activity">
    <reaction evidence="8">
        <text>ATP + H2O = ADP + phosphate + H(+)</text>
        <dbReference type="Rhea" id="RHEA:13065"/>
        <dbReference type="ChEBI" id="CHEBI:15377"/>
        <dbReference type="ChEBI" id="CHEBI:15378"/>
        <dbReference type="ChEBI" id="CHEBI:30616"/>
        <dbReference type="ChEBI" id="CHEBI:43474"/>
        <dbReference type="ChEBI" id="CHEBI:456216"/>
    </reaction>
</comment>
<evidence type="ECO:0000256" key="6">
    <source>
        <dbReference type="ARBA" id="ARBA00022840"/>
    </source>
</evidence>
<organism evidence="11">
    <name type="scientific">Quercus suber</name>
    <name type="common">Cork oak</name>
    <dbReference type="NCBI Taxonomy" id="58331"/>
    <lineage>
        <taxon>Eukaryota</taxon>
        <taxon>Viridiplantae</taxon>
        <taxon>Streptophyta</taxon>
        <taxon>Embryophyta</taxon>
        <taxon>Tracheophyta</taxon>
        <taxon>Spermatophyta</taxon>
        <taxon>Magnoliopsida</taxon>
        <taxon>eudicotyledons</taxon>
        <taxon>Gunneridae</taxon>
        <taxon>Pentapetalae</taxon>
        <taxon>rosids</taxon>
        <taxon>fabids</taxon>
        <taxon>Fagales</taxon>
        <taxon>Fagaceae</taxon>
        <taxon>Quercus</taxon>
    </lineage>
</organism>
<dbReference type="Gene3D" id="3.30.420.40">
    <property type="match status" value="2"/>
</dbReference>
<dbReference type="FunFam" id="3.30.420.40:FF:000058">
    <property type="entry name" value="Putative actin-related protein 5"/>
    <property type="match status" value="1"/>
</dbReference>
<dbReference type="InterPro" id="IPR043129">
    <property type="entry name" value="ATPase_NBD"/>
</dbReference>
<dbReference type="FunFam" id="3.30.420.40:FF:000291">
    <property type="entry name" value="Actin, alpha skeletal muscle"/>
    <property type="match status" value="1"/>
</dbReference>
<dbReference type="SUPFAM" id="SSF53067">
    <property type="entry name" value="Actin-like ATPase domain"/>
    <property type="match status" value="2"/>
</dbReference>
<reference evidence="11" key="2">
    <citation type="journal article" date="2018" name="Sci. Data">
        <title>The draft genome sequence of cork oak.</title>
        <authorList>
            <person name="Ramos A.M."/>
            <person name="Usie A."/>
            <person name="Barbosa P."/>
            <person name="Barros P.M."/>
            <person name="Capote T."/>
            <person name="Chaves I."/>
            <person name="Simoes F."/>
            <person name="Abreu I."/>
            <person name="Carrasquinho I."/>
            <person name="Faro C."/>
            <person name="Guimaraes J.B."/>
            <person name="Mendonca D."/>
            <person name="Nobrega F."/>
            <person name="Rodrigues L."/>
            <person name="Saibo N.J.M."/>
            <person name="Varela M.C."/>
            <person name="Egas C."/>
            <person name="Matos J."/>
            <person name="Miguel C.M."/>
            <person name="Oliveira M.M."/>
            <person name="Ricardo C.P."/>
            <person name="Goncalves S."/>
        </authorList>
    </citation>
    <scope>NUCLEOTIDE SEQUENCE [LARGE SCALE GENOMIC DNA]</scope>
    <source>
        <strain evidence="11">HL8</strain>
    </source>
</reference>
<comment type="similarity">
    <text evidence="2 9">Belongs to the actin family.</text>
</comment>
<reference evidence="11" key="1">
    <citation type="submission" date="2017-12" db="EMBL/GenBank/DDBJ databases">
        <authorList>
            <person name="Barbosa P."/>
            <person name="Usie A."/>
            <person name="Ramos A.M."/>
        </authorList>
    </citation>
    <scope>NUCLEOTIDE SEQUENCE</scope>
    <source>
        <strain evidence="11">HL8</strain>
        <tissue evidence="11">Leaves</tissue>
    </source>
</reference>
<comment type="subcellular location">
    <subcellularLocation>
        <location evidence="1">Cytoplasm</location>
        <location evidence="1">Cytoskeleton</location>
    </subcellularLocation>
</comment>
<evidence type="ECO:0000256" key="3">
    <source>
        <dbReference type="ARBA" id="ARBA00022490"/>
    </source>
</evidence>
<dbReference type="FunFam" id="3.30.420.40:FF:000404">
    <property type="entry name" value="Major actin"/>
    <property type="match status" value="1"/>
</dbReference>
<evidence type="ECO:0000256" key="1">
    <source>
        <dbReference type="ARBA" id="ARBA00004245"/>
    </source>
</evidence>
<sequence length="541" mass="60572">MADAEDIQPLVCDNGTGMVKAGFAGDDAPRAVFPSIVGRPRHTGVMVGMGQKDAYVGDEAQSKRGILTLKYPIEHGIVSNWDDMEKIWHHTFYNELRVAPEEHPVLLTEAPLNPKANREKMTQIMFETFNTPAMYVAIQAVLSLYASGRTTGIVLDSGDGVSHTVPIYEGYALPHAILRLDLAGRDLTDHLMKILTERGYSFTTTAEREIVRDMKEKLAYIALDYEQEIETSKTSSSVEKSYELPDGQVITIGAERFRCPEVLFQPSMIGMEAAGIHETTYNSIMKCDVDIRKDLYGNIVLSGGSTMFPGIADRMSKEISALAPSSMKIKVVAPPERKYSVWIGGSILASLSTFQQMWIAKAEYDESGPSINKVLLALATLCSSFVIILCYSHVGVMTFFGRRGVEFEKFVHFLFIIYFQKFLTLPFQLFFFFFMRARGCGSQRQSMMNPGHQLCIGNASKCSRIGSLKKQSSVFISQNKVLLALATLCSSFVIILCYSHVGVMTFFGRRGVEFEKFVHFLFIIYFEKARGYFGILEWSDK</sequence>
<dbReference type="AlphaFoldDB" id="A0AAW0M744"/>
<keyword evidence="4" id="KW-0547">Nucleotide-binding</keyword>
<evidence type="ECO:0000313" key="11">
    <source>
        <dbReference type="EMBL" id="KAK7859267.1"/>
    </source>
</evidence>
<dbReference type="GO" id="GO:0005524">
    <property type="term" value="F:ATP binding"/>
    <property type="evidence" value="ECO:0007669"/>
    <property type="project" value="UniProtKB-KW"/>
</dbReference>
<dbReference type="PANTHER" id="PTHR11937">
    <property type="entry name" value="ACTIN"/>
    <property type="match status" value="1"/>
</dbReference>
<dbReference type="PROSITE" id="PS00406">
    <property type="entry name" value="ACTINS_1"/>
    <property type="match status" value="1"/>
</dbReference>
<dbReference type="GO" id="GO:0016787">
    <property type="term" value="F:hydrolase activity"/>
    <property type="evidence" value="ECO:0007669"/>
    <property type="project" value="UniProtKB-KW"/>
</dbReference>
<keyword evidence="10" id="KW-1133">Transmembrane helix</keyword>
<reference evidence="11" key="3">
    <citation type="submission" date="2023-07" db="EMBL/GenBank/DDBJ databases">
        <title>An improved reference 1 genome and first organelle genomes of Quercus suber.</title>
        <authorList>
            <consortium name="Genosuber Consortium"/>
            <person name="Usie A."/>
            <person name="Serra O."/>
            <person name="Barros P."/>
        </authorList>
    </citation>
    <scope>NUCLEOTIDE SEQUENCE</scope>
    <source>
        <strain evidence="11">HL8</strain>
        <tissue evidence="11">Leaves</tissue>
    </source>
</reference>
<dbReference type="Pfam" id="PF00022">
    <property type="entry name" value="Actin"/>
    <property type="match status" value="1"/>
</dbReference>
<dbReference type="Gene3D" id="3.90.640.10">
    <property type="entry name" value="Actin, Chain A, domain 4"/>
    <property type="match status" value="1"/>
</dbReference>
<dbReference type="SMART" id="SM00268">
    <property type="entry name" value="ACTIN"/>
    <property type="match status" value="1"/>
</dbReference>
<keyword evidence="5" id="KW-0378">Hydrolase</keyword>
<evidence type="ECO:0000256" key="7">
    <source>
        <dbReference type="ARBA" id="ARBA00023212"/>
    </source>
</evidence>
<evidence type="ECO:0000256" key="9">
    <source>
        <dbReference type="RuleBase" id="RU000487"/>
    </source>
</evidence>
<evidence type="ECO:0000256" key="2">
    <source>
        <dbReference type="ARBA" id="ARBA00006752"/>
    </source>
</evidence>
<name>A0AAW0M744_QUESU</name>
<keyword evidence="10" id="KW-0812">Transmembrane</keyword>
<feature type="transmembrane region" description="Helical" evidence="10">
    <location>
        <begin position="371"/>
        <end position="394"/>
    </location>
</feature>
<evidence type="ECO:0000256" key="8">
    <source>
        <dbReference type="ARBA" id="ARBA00049360"/>
    </source>
</evidence>
<proteinExistence type="inferred from homology"/>